<dbReference type="PROSITE" id="PS51292">
    <property type="entry name" value="ZF_RING_CH"/>
    <property type="match status" value="1"/>
</dbReference>
<dbReference type="GO" id="GO:0008270">
    <property type="term" value="F:zinc ion binding"/>
    <property type="evidence" value="ECO:0007669"/>
    <property type="project" value="UniProtKB-KW"/>
</dbReference>
<dbReference type="OrthoDB" id="273089at2759"/>
<keyword evidence="2" id="KW-0808">Transferase</keyword>
<evidence type="ECO:0000313" key="11">
    <source>
        <dbReference type="EMBL" id="JAB97650.1"/>
    </source>
</evidence>
<keyword evidence="6" id="KW-0833">Ubl conjugation pathway</keyword>
<evidence type="ECO:0000256" key="8">
    <source>
        <dbReference type="ARBA" id="ARBA00022989"/>
    </source>
</evidence>
<keyword evidence="3" id="KW-0812">Transmembrane</keyword>
<keyword evidence="9" id="KW-0472">Membrane</keyword>
<dbReference type="GO" id="GO:0004842">
    <property type="term" value="F:ubiquitin-protein transferase activity"/>
    <property type="evidence" value="ECO:0007669"/>
    <property type="project" value="TreeGrafter"/>
</dbReference>
<accession>W8B8Q4</accession>
<comment type="subcellular location">
    <subcellularLocation>
        <location evidence="1">Membrane</location>
        <topology evidence="1">Multi-pass membrane protein</topology>
    </subcellularLocation>
</comment>
<keyword evidence="8" id="KW-1133">Transmembrane helix</keyword>
<dbReference type="InterPro" id="IPR011016">
    <property type="entry name" value="Znf_RING-CH"/>
</dbReference>
<sequence length="235" mass="26398">MQGLSEATALRLFNSVVATSQLAGPAAAATAHNTTSLTSVNDVDECKSLGAIQSSNEFGNACRICRCNRSDIQLTRCPCQCRGSVGFVHMPCLKRWILHRRDTRCEICNTSFDMPDEKLNLRRMLNALFCARCGGAIMKHLLFSVSLLPLAHVVLQQVLICMDNINASSNEHLTVQEVMVASCALLTSSALFFHFFEFITTRFLIIRNILHQWWMFGNQEHFTVIEVDSEYFDVL</sequence>
<dbReference type="PANTHER" id="PTHR46065">
    <property type="entry name" value="E3 UBIQUITIN-PROTEIN LIGASE MARCH 2/3 FAMILY MEMBER"/>
    <property type="match status" value="1"/>
</dbReference>
<gene>
    <name evidence="11" type="primary">DOA10</name>
</gene>
<dbReference type="Gene3D" id="3.30.40.10">
    <property type="entry name" value="Zinc/RING finger domain, C3HC4 (zinc finger)"/>
    <property type="match status" value="1"/>
</dbReference>
<dbReference type="SUPFAM" id="SSF57850">
    <property type="entry name" value="RING/U-box"/>
    <property type="match status" value="1"/>
</dbReference>
<dbReference type="EMBL" id="GAMC01008905">
    <property type="protein sequence ID" value="JAB97650.1"/>
    <property type="molecule type" value="mRNA"/>
</dbReference>
<evidence type="ECO:0000256" key="1">
    <source>
        <dbReference type="ARBA" id="ARBA00004141"/>
    </source>
</evidence>
<evidence type="ECO:0000256" key="7">
    <source>
        <dbReference type="ARBA" id="ARBA00022833"/>
    </source>
</evidence>
<dbReference type="EMBL" id="GAMC01008904">
    <property type="protein sequence ID" value="JAB97651.1"/>
    <property type="molecule type" value="mRNA"/>
</dbReference>
<dbReference type="Pfam" id="PF12906">
    <property type="entry name" value="RINGv"/>
    <property type="match status" value="1"/>
</dbReference>
<evidence type="ECO:0000259" key="10">
    <source>
        <dbReference type="PROSITE" id="PS51292"/>
    </source>
</evidence>
<keyword evidence="7" id="KW-0862">Zinc</keyword>
<dbReference type="SMART" id="SM00744">
    <property type="entry name" value="RINGv"/>
    <property type="match status" value="1"/>
</dbReference>
<keyword evidence="4" id="KW-0479">Metal-binding</keyword>
<evidence type="ECO:0000256" key="9">
    <source>
        <dbReference type="ARBA" id="ARBA00023136"/>
    </source>
</evidence>
<evidence type="ECO:0000256" key="3">
    <source>
        <dbReference type="ARBA" id="ARBA00022692"/>
    </source>
</evidence>
<dbReference type="GO" id="GO:0016567">
    <property type="term" value="P:protein ubiquitination"/>
    <property type="evidence" value="ECO:0007669"/>
    <property type="project" value="TreeGrafter"/>
</dbReference>
<keyword evidence="5" id="KW-0863">Zinc-finger</keyword>
<name>W8B8Q4_CERCA</name>
<dbReference type="GO" id="GO:0016020">
    <property type="term" value="C:membrane"/>
    <property type="evidence" value="ECO:0007669"/>
    <property type="project" value="UniProtKB-SubCell"/>
</dbReference>
<evidence type="ECO:0000256" key="5">
    <source>
        <dbReference type="ARBA" id="ARBA00022771"/>
    </source>
</evidence>
<evidence type="ECO:0000256" key="2">
    <source>
        <dbReference type="ARBA" id="ARBA00022679"/>
    </source>
</evidence>
<reference evidence="11" key="1">
    <citation type="submission" date="2013-07" db="EMBL/GenBank/DDBJ databases">
        <authorList>
            <person name="Geib S."/>
        </authorList>
    </citation>
    <scope>NUCLEOTIDE SEQUENCE</scope>
</reference>
<dbReference type="PANTHER" id="PTHR46065:SF3">
    <property type="entry name" value="FI20425P1"/>
    <property type="match status" value="1"/>
</dbReference>
<dbReference type="InterPro" id="IPR013083">
    <property type="entry name" value="Znf_RING/FYVE/PHD"/>
</dbReference>
<feature type="domain" description="RING-CH-type" evidence="10">
    <location>
        <begin position="54"/>
        <end position="115"/>
    </location>
</feature>
<organism evidence="11">
    <name type="scientific">Ceratitis capitata</name>
    <name type="common">Mediterranean fruit fly</name>
    <name type="synonym">Tephritis capitata</name>
    <dbReference type="NCBI Taxonomy" id="7213"/>
    <lineage>
        <taxon>Eukaryota</taxon>
        <taxon>Metazoa</taxon>
        <taxon>Ecdysozoa</taxon>
        <taxon>Arthropoda</taxon>
        <taxon>Hexapoda</taxon>
        <taxon>Insecta</taxon>
        <taxon>Pterygota</taxon>
        <taxon>Neoptera</taxon>
        <taxon>Endopterygota</taxon>
        <taxon>Diptera</taxon>
        <taxon>Brachycera</taxon>
        <taxon>Muscomorpha</taxon>
        <taxon>Tephritoidea</taxon>
        <taxon>Tephritidae</taxon>
        <taxon>Ceratitis</taxon>
        <taxon>Ceratitis</taxon>
    </lineage>
</organism>
<evidence type="ECO:0000256" key="6">
    <source>
        <dbReference type="ARBA" id="ARBA00022786"/>
    </source>
</evidence>
<proteinExistence type="evidence at transcript level"/>
<reference evidence="11" key="2">
    <citation type="journal article" date="2014" name="BMC Genomics">
        <title>A genomic perspective to assessing quality of mass-reared SIT flies used in Mediterranean fruit fly (Ceratitis capitata) eradication in California.</title>
        <authorList>
            <person name="Calla B."/>
            <person name="Hall B."/>
            <person name="Hou S."/>
            <person name="Geib S.M."/>
        </authorList>
    </citation>
    <scope>NUCLEOTIDE SEQUENCE</scope>
</reference>
<dbReference type="AlphaFoldDB" id="W8B8Q4"/>
<evidence type="ECO:0000256" key="4">
    <source>
        <dbReference type="ARBA" id="ARBA00022723"/>
    </source>
</evidence>
<protein>
    <submittedName>
        <fullName evidence="11">ERAD-associated E3 ubiquitin-protein ligase doa10</fullName>
    </submittedName>
</protein>